<accession>A0A177C3Q2</accession>
<dbReference type="Proteomes" id="UP000077069">
    <property type="component" value="Unassembled WGS sequence"/>
</dbReference>
<dbReference type="EMBL" id="KV441557">
    <property type="protein sequence ID" value="OAG01791.1"/>
    <property type="molecule type" value="Genomic_DNA"/>
</dbReference>
<protein>
    <submittedName>
        <fullName evidence="1">Uncharacterized protein</fullName>
    </submittedName>
</protein>
<reference evidence="1 2" key="1">
    <citation type="submission" date="2016-05" db="EMBL/GenBank/DDBJ databases">
        <title>Comparative analysis of secretome profiles of manganese(II)-oxidizing ascomycete fungi.</title>
        <authorList>
            <consortium name="DOE Joint Genome Institute"/>
            <person name="Zeiner C.A."/>
            <person name="Purvine S.O."/>
            <person name="Zink E.M."/>
            <person name="Wu S."/>
            <person name="Pasa-Tolic L."/>
            <person name="Chaput D.L."/>
            <person name="Haridas S."/>
            <person name="Grigoriev I.V."/>
            <person name="Santelli C.M."/>
            <person name="Hansel C.M."/>
        </authorList>
    </citation>
    <scope>NUCLEOTIDE SEQUENCE [LARGE SCALE GENOMIC DNA]</scope>
    <source>
        <strain evidence="1 2">AP3s5-JAC2a</strain>
    </source>
</reference>
<organism evidence="1 2">
    <name type="scientific">Paraphaeosphaeria sporulosa</name>
    <dbReference type="NCBI Taxonomy" id="1460663"/>
    <lineage>
        <taxon>Eukaryota</taxon>
        <taxon>Fungi</taxon>
        <taxon>Dikarya</taxon>
        <taxon>Ascomycota</taxon>
        <taxon>Pezizomycotina</taxon>
        <taxon>Dothideomycetes</taxon>
        <taxon>Pleosporomycetidae</taxon>
        <taxon>Pleosporales</taxon>
        <taxon>Massarineae</taxon>
        <taxon>Didymosphaeriaceae</taxon>
        <taxon>Paraphaeosphaeria</taxon>
    </lineage>
</organism>
<evidence type="ECO:0000313" key="1">
    <source>
        <dbReference type="EMBL" id="OAG01791.1"/>
    </source>
</evidence>
<proteinExistence type="predicted"/>
<dbReference type="OrthoDB" id="5350472at2759"/>
<gene>
    <name evidence="1" type="ORF">CC84DRAFT_1167941</name>
</gene>
<dbReference type="RefSeq" id="XP_018032156.1">
    <property type="nucleotide sequence ID" value="XM_018179290.1"/>
</dbReference>
<name>A0A177C3Q2_9PLEO</name>
<dbReference type="InParanoid" id="A0A177C3Q2"/>
<evidence type="ECO:0000313" key="2">
    <source>
        <dbReference type="Proteomes" id="UP000077069"/>
    </source>
</evidence>
<sequence>MLSQNLVFDERDPATRGLGYISCSLGGVPLPAYTVYDYFGWLLSVAARPRPDATSRNYYLPLLSCFANWCLEIAAHATQQSHAPAMVSIAVYEEHTVPAHGATLPWRRGLVKETHAFLGATIPDARAFQRDSNRATVVNHGRQLWMEECGLAPKDEGQRRGAAFLDPFQEPEKGFGRCAETFFWIFARERSLAQRWIHELKGVALVVRSQGEPTIPIRGYDEQAVVKALANPCNASCRYLAEQIDPGMLWGRDAWRLSFDKAHVCKGLW</sequence>
<dbReference type="GeneID" id="28762776"/>
<dbReference type="AlphaFoldDB" id="A0A177C3Q2"/>
<keyword evidence="2" id="KW-1185">Reference proteome</keyword>